<accession>A0ABW5XIV3</accession>
<gene>
    <name evidence="5" type="ORF">ACFSYH_12275</name>
</gene>
<keyword evidence="3" id="KW-0804">Transcription</keyword>
<dbReference type="GO" id="GO:0003677">
    <property type="term" value="F:DNA binding"/>
    <property type="evidence" value="ECO:0007669"/>
    <property type="project" value="UniProtKB-KW"/>
</dbReference>
<dbReference type="Pfam" id="PF00356">
    <property type="entry name" value="LacI"/>
    <property type="match status" value="1"/>
</dbReference>
<dbReference type="CDD" id="cd01392">
    <property type="entry name" value="HTH_LacI"/>
    <property type="match status" value="1"/>
</dbReference>
<keyword evidence="1" id="KW-0805">Transcription regulation</keyword>
<evidence type="ECO:0000256" key="3">
    <source>
        <dbReference type="ARBA" id="ARBA00023163"/>
    </source>
</evidence>
<protein>
    <submittedName>
        <fullName evidence="5">LacI family DNA-binding transcriptional regulator</fullName>
    </submittedName>
</protein>
<dbReference type="InterPro" id="IPR000843">
    <property type="entry name" value="HTH_LacI"/>
</dbReference>
<organism evidence="5 6">
    <name type="scientific">Populibacterium corticicola</name>
    <dbReference type="NCBI Taxonomy" id="1812826"/>
    <lineage>
        <taxon>Bacteria</taxon>
        <taxon>Bacillati</taxon>
        <taxon>Actinomycetota</taxon>
        <taxon>Actinomycetes</taxon>
        <taxon>Micrococcales</taxon>
        <taxon>Jonesiaceae</taxon>
        <taxon>Populibacterium</taxon>
    </lineage>
</organism>
<evidence type="ECO:0000256" key="1">
    <source>
        <dbReference type="ARBA" id="ARBA00023015"/>
    </source>
</evidence>
<dbReference type="Proteomes" id="UP001597391">
    <property type="component" value="Unassembled WGS sequence"/>
</dbReference>
<dbReference type="Gene3D" id="1.10.260.40">
    <property type="entry name" value="lambda repressor-like DNA-binding domains"/>
    <property type="match status" value="1"/>
</dbReference>
<dbReference type="SUPFAM" id="SSF53822">
    <property type="entry name" value="Periplasmic binding protein-like I"/>
    <property type="match status" value="1"/>
</dbReference>
<dbReference type="InterPro" id="IPR046335">
    <property type="entry name" value="LacI/GalR-like_sensor"/>
</dbReference>
<reference evidence="6" key="1">
    <citation type="journal article" date="2019" name="Int. J. Syst. Evol. Microbiol.">
        <title>The Global Catalogue of Microorganisms (GCM) 10K type strain sequencing project: providing services to taxonomists for standard genome sequencing and annotation.</title>
        <authorList>
            <consortium name="The Broad Institute Genomics Platform"/>
            <consortium name="The Broad Institute Genome Sequencing Center for Infectious Disease"/>
            <person name="Wu L."/>
            <person name="Ma J."/>
        </authorList>
    </citation>
    <scope>NUCLEOTIDE SEQUENCE [LARGE SCALE GENOMIC DNA]</scope>
    <source>
        <strain evidence="6">KCTC 33576</strain>
    </source>
</reference>
<evidence type="ECO:0000313" key="6">
    <source>
        <dbReference type="Proteomes" id="UP001597391"/>
    </source>
</evidence>
<keyword evidence="6" id="KW-1185">Reference proteome</keyword>
<dbReference type="SMART" id="SM00354">
    <property type="entry name" value="HTH_LACI"/>
    <property type="match status" value="1"/>
</dbReference>
<dbReference type="RefSeq" id="WP_377467280.1">
    <property type="nucleotide sequence ID" value="NZ_JBHUOP010000005.1"/>
</dbReference>
<dbReference type="Pfam" id="PF13377">
    <property type="entry name" value="Peripla_BP_3"/>
    <property type="match status" value="1"/>
</dbReference>
<evidence type="ECO:0000313" key="5">
    <source>
        <dbReference type="EMBL" id="MFD2841334.1"/>
    </source>
</evidence>
<evidence type="ECO:0000256" key="2">
    <source>
        <dbReference type="ARBA" id="ARBA00023125"/>
    </source>
</evidence>
<dbReference type="Gene3D" id="3.40.50.2300">
    <property type="match status" value="3"/>
</dbReference>
<dbReference type="SUPFAM" id="SSF47413">
    <property type="entry name" value="lambda repressor-like DNA-binding domains"/>
    <property type="match status" value="1"/>
</dbReference>
<proteinExistence type="predicted"/>
<name>A0ABW5XIV3_9MICO</name>
<dbReference type="CDD" id="cd06279">
    <property type="entry name" value="PBP1_LacI-like"/>
    <property type="match status" value="1"/>
</dbReference>
<dbReference type="PANTHER" id="PTHR30146">
    <property type="entry name" value="LACI-RELATED TRANSCRIPTIONAL REPRESSOR"/>
    <property type="match status" value="1"/>
</dbReference>
<dbReference type="InterPro" id="IPR010982">
    <property type="entry name" value="Lambda_DNA-bd_dom_sf"/>
</dbReference>
<dbReference type="PANTHER" id="PTHR30146:SF138">
    <property type="entry name" value="TRANSCRIPTIONAL REGULATORY PROTEIN"/>
    <property type="match status" value="1"/>
</dbReference>
<dbReference type="EMBL" id="JBHUOP010000005">
    <property type="protein sequence ID" value="MFD2841334.1"/>
    <property type="molecule type" value="Genomic_DNA"/>
</dbReference>
<comment type="caution">
    <text evidence="5">The sequence shown here is derived from an EMBL/GenBank/DDBJ whole genome shotgun (WGS) entry which is preliminary data.</text>
</comment>
<sequence length="365" mass="38117">MSATKPTLAHVAARAGVSISTASLAFSDSGPIAKATRERVLTAAEELGYRGPSALGRQLRSGRSGMVGVVFSDALRRTFRDPVSISVLDGVTRTLGERGLGVLLVPGGNHYDTTSGLNPLLETAAIDAAILLWGSQEKDPVYQLLTERGIPIVISEGQQVPGTAFVGLHDREGIANLTARAMALGHTKIGVITLPLNTGMAPGPLPLDTIDNLEQYLCHPSHGRLRGVYDAGARPMAVWEANASLVEAGVAGATYLLDPANYDSPEDVPTLIIAQSDLLAAGALQGAREAGKSVPEEVSVLGFDGVDLPWLGSDKLTTIRQPLGYKGELLAQGVIGLLEGQDVEPVFLDVHYVEGNTLAPPPSGS</sequence>
<dbReference type="PROSITE" id="PS50932">
    <property type="entry name" value="HTH_LACI_2"/>
    <property type="match status" value="1"/>
</dbReference>
<dbReference type="InterPro" id="IPR028082">
    <property type="entry name" value="Peripla_BP_I"/>
</dbReference>
<evidence type="ECO:0000259" key="4">
    <source>
        <dbReference type="PROSITE" id="PS50932"/>
    </source>
</evidence>
<feature type="domain" description="HTH lacI-type" evidence="4">
    <location>
        <begin position="6"/>
        <end position="61"/>
    </location>
</feature>
<keyword evidence="2 5" id="KW-0238">DNA-binding</keyword>